<dbReference type="PANTHER" id="PTHR35861">
    <property type="match status" value="1"/>
</dbReference>
<evidence type="ECO:0000313" key="4">
    <source>
        <dbReference type="Proteomes" id="UP000198975"/>
    </source>
</evidence>
<organism evidence="3 4">
    <name type="scientific">Kosakonia oryzendophytica</name>
    <dbReference type="NCBI Taxonomy" id="1005665"/>
    <lineage>
        <taxon>Bacteria</taxon>
        <taxon>Pseudomonadati</taxon>
        <taxon>Pseudomonadota</taxon>
        <taxon>Gammaproteobacteria</taxon>
        <taxon>Enterobacterales</taxon>
        <taxon>Enterobacteriaceae</taxon>
        <taxon>Kosakonia</taxon>
    </lineage>
</organism>
<proteinExistence type="inferred from homology"/>
<evidence type="ECO:0000313" key="3">
    <source>
        <dbReference type="EMBL" id="SCC40303.1"/>
    </source>
</evidence>
<evidence type="ECO:0000259" key="2">
    <source>
        <dbReference type="Pfam" id="PF17482"/>
    </source>
</evidence>
<protein>
    <recommendedName>
        <fullName evidence="2">Tail sheath protein C-terminal domain-containing protein</fullName>
    </recommendedName>
</protein>
<name>A0A1C4E9H8_9ENTR</name>
<keyword evidence="4" id="KW-1185">Reference proteome</keyword>
<dbReference type="EMBL" id="FMAY01000020">
    <property type="protein sequence ID" value="SCC40303.1"/>
    <property type="molecule type" value="Genomic_DNA"/>
</dbReference>
<comment type="similarity">
    <text evidence="1">Belongs to the myoviridae tail sheath protein family.</text>
</comment>
<dbReference type="RefSeq" id="WP_088236941.1">
    <property type="nucleotide sequence ID" value="NZ_FMAY01000020.1"/>
</dbReference>
<dbReference type="AlphaFoldDB" id="A0A1C4E9H8"/>
<reference evidence="4" key="1">
    <citation type="submission" date="2016-08" db="EMBL/GenBank/DDBJ databases">
        <authorList>
            <person name="Varghese N."/>
            <person name="Submissions Spin"/>
        </authorList>
    </citation>
    <scope>NUCLEOTIDE SEQUENCE [LARGE SCALE GENOMIC DNA]</scope>
    <source>
        <strain evidence="4">REICA_082</strain>
    </source>
</reference>
<evidence type="ECO:0000256" key="1">
    <source>
        <dbReference type="ARBA" id="ARBA00008005"/>
    </source>
</evidence>
<dbReference type="PANTHER" id="PTHR35861:SF1">
    <property type="entry name" value="PHAGE TAIL SHEATH PROTEIN"/>
    <property type="match status" value="1"/>
</dbReference>
<accession>A0A1C4E9H8</accession>
<dbReference type="InterPro" id="IPR020287">
    <property type="entry name" value="Tail_sheath_C"/>
</dbReference>
<dbReference type="OrthoDB" id="6617471at2"/>
<gene>
    <name evidence="3" type="ORF">GA0061071_1203</name>
</gene>
<sequence>MATTATYPGVYLGEDTTANFVVSSSATAVPAFAFRKVAGQPHIENIYVFNNWAEFVKSQQGNDNEYAYVIAIKLWFMNGGGKCYLFQKSYLDDILNQYDDITLVVAAGTGNDLFNQITDFSNRRGHQVFILLDSANAKISATDTANTIMADYPALANAAVFYPWGTSLRGSNIPPSAMAAAAIAQADSLLGVWKAPANLIINGVASLKYPISDDLQGRFNQGKALNMFREYPGVGTVLWGARTLEDSDNWRYIPVRRLFNMIEKDVRLSLNKVVFETNNHPTWQRVKAALDNYLYGLWQQGALVGNNPTEAWFVEVGKGITMTEEDIHQGRLIINLGLAAVRPAEFILLQFSQDIAQ</sequence>
<feature type="domain" description="Tail sheath protein C-terminal" evidence="2">
    <location>
        <begin position="246"/>
        <end position="351"/>
    </location>
</feature>
<dbReference type="Proteomes" id="UP000198975">
    <property type="component" value="Unassembled WGS sequence"/>
</dbReference>
<dbReference type="Gene3D" id="3.40.50.11780">
    <property type="match status" value="1"/>
</dbReference>
<dbReference type="Pfam" id="PF17482">
    <property type="entry name" value="Phage_sheath_1C"/>
    <property type="match status" value="1"/>
</dbReference>
<dbReference type="InterPro" id="IPR052042">
    <property type="entry name" value="Tail_sheath_structural"/>
</dbReference>